<organism evidence="1 2">
    <name type="scientific">Colletotrichum asianum</name>
    <dbReference type="NCBI Taxonomy" id="702518"/>
    <lineage>
        <taxon>Eukaryota</taxon>
        <taxon>Fungi</taxon>
        <taxon>Dikarya</taxon>
        <taxon>Ascomycota</taxon>
        <taxon>Pezizomycotina</taxon>
        <taxon>Sordariomycetes</taxon>
        <taxon>Hypocreomycetidae</taxon>
        <taxon>Glomerellales</taxon>
        <taxon>Glomerellaceae</taxon>
        <taxon>Colletotrichum</taxon>
        <taxon>Colletotrichum gloeosporioides species complex</taxon>
    </lineage>
</organism>
<dbReference type="AlphaFoldDB" id="A0A8H3WP49"/>
<dbReference type="EMBL" id="WOWK01000007">
    <property type="protein sequence ID" value="KAF0330454.1"/>
    <property type="molecule type" value="Genomic_DNA"/>
</dbReference>
<comment type="caution">
    <text evidence="1">The sequence shown here is derived from an EMBL/GenBank/DDBJ whole genome shotgun (WGS) entry which is preliminary data.</text>
</comment>
<gene>
    <name evidence="1" type="ORF">GQ607_002333</name>
</gene>
<protein>
    <submittedName>
        <fullName evidence="1">Uncharacterized protein</fullName>
    </submittedName>
</protein>
<reference evidence="1 2" key="1">
    <citation type="submission" date="2019-12" db="EMBL/GenBank/DDBJ databases">
        <title>A genome sequence resource for the geographically widespread anthracnose pathogen Colletotrichum asianum.</title>
        <authorList>
            <person name="Meng Y."/>
        </authorList>
    </citation>
    <scope>NUCLEOTIDE SEQUENCE [LARGE SCALE GENOMIC DNA]</scope>
    <source>
        <strain evidence="1 2">ICMP 18580</strain>
    </source>
</reference>
<dbReference type="Proteomes" id="UP000434172">
    <property type="component" value="Unassembled WGS sequence"/>
</dbReference>
<keyword evidence="2" id="KW-1185">Reference proteome</keyword>
<name>A0A8H3WP49_9PEZI</name>
<sequence length="140" mass="15019">VIKNGRRLGDVLGCDLYVTGSGSRAASQRRPGHETDRGYPPCTCRDVKAMGTHGEGDLGYDREICGGLGRKAVACRWDGRAVCCLAIYRNPEVDGMEVKEICGSVSLLDQLGLGLCAHRLVCGRLSWRHVEVGCGGRTPS</sequence>
<feature type="non-terminal residue" evidence="1">
    <location>
        <position position="1"/>
    </location>
</feature>
<accession>A0A8H3WP49</accession>
<evidence type="ECO:0000313" key="1">
    <source>
        <dbReference type="EMBL" id="KAF0330454.1"/>
    </source>
</evidence>
<evidence type="ECO:0000313" key="2">
    <source>
        <dbReference type="Proteomes" id="UP000434172"/>
    </source>
</evidence>
<proteinExistence type="predicted"/>